<gene>
    <name evidence="3 5" type="ORF">P152DRAFT_454781</name>
</gene>
<evidence type="ECO:0000313" key="4">
    <source>
        <dbReference type="Proteomes" id="UP000504638"/>
    </source>
</evidence>
<dbReference type="EMBL" id="ML975150">
    <property type="protein sequence ID" value="KAF1816527.1"/>
    <property type="molecule type" value="Genomic_DNA"/>
</dbReference>
<protein>
    <recommendedName>
        <fullName evidence="2">LysM domain-containing protein</fullName>
    </recommendedName>
</protein>
<dbReference type="Gene3D" id="3.10.350.10">
    <property type="entry name" value="LysM domain"/>
    <property type="match status" value="1"/>
</dbReference>
<reference evidence="3 5" key="1">
    <citation type="submission" date="2020-01" db="EMBL/GenBank/DDBJ databases">
        <authorList>
            <consortium name="DOE Joint Genome Institute"/>
            <person name="Haridas S."/>
            <person name="Albert R."/>
            <person name="Binder M."/>
            <person name="Bloem J."/>
            <person name="Labutti K."/>
            <person name="Salamov A."/>
            <person name="Andreopoulos B."/>
            <person name="Baker S.E."/>
            <person name="Barry K."/>
            <person name="Bills G."/>
            <person name="Bluhm B.H."/>
            <person name="Cannon C."/>
            <person name="Castanera R."/>
            <person name="Culley D.E."/>
            <person name="Daum C."/>
            <person name="Ezra D."/>
            <person name="Gonzalez J.B."/>
            <person name="Henrissat B."/>
            <person name="Kuo A."/>
            <person name="Liang C."/>
            <person name="Lipzen A."/>
            <person name="Lutzoni F."/>
            <person name="Magnuson J."/>
            <person name="Mondo S."/>
            <person name="Nolan M."/>
            <person name="Ohm R."/>
            <person name="Pangilinan J."/>
            <person name="Park H.-J."/>
            <person name="Ramirez L."/>
            <person name="Alfaro M."/>
            <person name="Sun H."/>
            <person name="Tritt A."/>
            <person name="Yoshinaga Y."/>
            <person name="Zwiers L.-H."/>
            <person name="Turgeon B.G."/>
            <person name="Goodwin S.B."/>
            <person name="Spatafora J.W."/>
            <person name="Crous P.W."/>
            <person name="Grigoriev I.V."/>
        </authorList>
    </citation>
    <scope>NUCLEOTIDE SEQUENCE</scope>
    <source>
        <strain evidence="3 5">CBS 781.70</strain>
    </source>
</reference>
<keyword evidence="4" id="KW-1185">Reference proteome</keyword>
<reference evidence="5" key="3">
    <citation type="submission" date="2025-04" db="UniProtKB">
        <authorList>
            <consortium name="RefSeq"/>
        </authorList>
    </citation>
    <scope>IDENTIFICATION</scope>
    <source>
        <strain evidence="5">CBS 781.70</strain>
    </source>
</reference>
<dbReference type="AlphaFoldDB" id="A0A6G1GEM1"/>
<organism evidence="3">
    <name type="scientific">Eremomyces bilateralis CBS 781.70</name>
    <dbReference type="NCBI Taxonomy" id="1392243"/>
    <lineage>
        <taxon>Eukaryota</taxon>
        <taxon>Fungi</taxon>
        <taxon>Dikarya</taxon>
        <taxon>Ascomycota</taxon>
        <taxon>Pezizomycotina</taxon>
        <taxon>Dothideomycetes</taxon>
        <taxon>Dothideomycetes incertae sedis</taxon>
        <taxon>Eremomycetales</taxon>
        <taxon>Eremomycetaceae</taxon>
        <taxon>Eremomyces</taxon>
    </lineage>
</organism>
<dbReference type="GeneID" id="54419226"/>
<dbReference type="InterPro" id="IPR018392">
    <property type="entry name" value="LysM"/>
</dbReference>
<dbReference type="PROSITE" id="PS51782">
    <property type="entry name" value="LYSM"/>
    <property type="match status" value="1"/>
</dbReference>
<proteinExistence type="predicted"/>
<accession>A0A6G1GEM1</accession>
<dbReference type="Pfam" id="PF01476">
    <property type="entry name" value="LysM"/>
    <property type="match status" value="1"/>
</dbReference>
<evidence type="ECO:0000256" key="1">
    <source>
        <dbReference type="SAM" id="Phobius"/>
    </source>
</evidence>
<evidence type="ECO:0000313" key="5">
    <source>
        <dbReference type="RefSeq" id="XP_033538158.1"/>
    </source>
</evidence>
<keyword evidence="1" id="KW-0812">Transmembrane</keyword>
<name>A0A6G1GEM1_9PEZI</name>
<keyword evidence="1" id="KW-0472">Membrane</keyword>
<dbReference type="Proteomes" id="UP000504638">
    <property type="component" value="Unplaced"/>
</dbReference>
<evidence type="ECO:0000259" key="2">
    <source>
        <dbReference type="PROSITE" id="PS51782"/>
    </source>
</evidence>
<dbReference type="SUPFAM" id="SSF54106">
    <property type="entry name" value="LysM domain"/>
    <property type="match status" value="1"/>
</dbReference>
<evidence type="ECO:0000313" key="3">
    <source>
        <dbReference type="EMBL" id="KAF1816527.1"/>
    </source>
</evidence>
<dbReference type="CDD" id="cd00118">
    <property type="entry name" value="LysM"/>
    <property type="match status" value="1"/>
</dbReference>
<sequence>MGRWTDRESDDQRLPDGMQRVGYDADTQRHTFQSSNGALFQGPAGARYGRLTPYGSEPRPMTMEEDEAMKEGNREAWRYLLPFLLLVVLVLFLLFKLVNTGPGSTPEPPLRCADGSHAYVVQRGDTCWEIVQRAGVGLQDLMEVNPGMECDRLRVGKAICVPDGR</sequence>
<reference evidence="5" key="2">
    <citation type="submission" date="2020-04" db="EMBL/GenBank/DDBJ databases">
        <authorList>
            <consortium name="NCBI Genome Project"/>
        </authorList>
    </citation>
    <scope>NUCLEOTIDE SEQUENCE</scope>
    <source>
        <strain evidence="5">CBS 781.70</strain>
    </source>
</reference>
<dbReference type="InterPro" id="IPR036779">
    <property type="entry name" value="LysM_dom_sf"/>
</dbReference>
<dbReference type="OrthoDB" id="2107166at2759"/>
<dbReference type="RefSeq" id="XP_033538158.1">
    <property type="nucleotide sequence ID" value="XM_033678656.1"/>
</dbReference>
<feature type="transmembrane region" description="Helical" evidence="1">
    <location>
        <begin position="79"/>
        <end position="98"/>
    </location>
</feature>
<feature type="domain" description="LysM" evidence="2">
    <location>
        <begin position="117"/>
        <end position="161"/>
    </location>
</feature>
<keyword evidence="1" id="KW-1133">Transmembrane helix</keyword>
<dbReference type="SMART" id="SM00257">
    <property type="entry name" value="LysM"/>
    <property type="match status" value="1"/>
</dbReference>